<dbReference type="Pfam" id="PF19952">
    <property type="entry name" value="DUF6414"/>
    <property type="match status" value="1"/>
</dbReference>
<accession>A0ABZ1EK16</accession>
<evidence type="ECO:0000313" key="2">
    <source>
        <dbReference type="Proteomes" id="UP001334804"/>
    </source>
</evidence>
<dbReference type="InterPro" id="IPR045633">
    <property type="entry name" value="DUF6414"/>
</dbReference>
<dbReference type="Proteomes" id="UP001334804">
    <property type="component" value="Chromosome"/>
</dbReference>
<organism evidence="1 2">
    <name type="scientific">Micromonospora peucetia</name>
    <dbReference type="NCBI Taxonomy" id="47871"/>
    <lineage>
        <taxon>Bacteria</taxon>
        <taxon>Bacillati</taxon>
        <taxon>Actinomycetota</taxon>
        <taxon>Actinomycetes</taxon>
        <taxon>Micromonosporales</taxon>
        <taxon>Micromonosporaceae</taxon>
        <taxon>Micromonospora</taxon>
    </lineage>
</organism>
<sequence>MIFRSRDRRWKKQRREFIYLDEVSVTSLVAARDGAIAETAKETLTRSSEVESKATLGYNSKSAKFGVESRIKGTNTSATEVVRRSVIQSTFRDLRMGDDDIHLAVRRQARWRRRLKPVKTVSDLRWHKKKLTKLGHLLCIDEVRRGDVLELEVALKADRTYELISGLSSIVDIVKDRESLFGIDKSAYTDAVSITEVLDRLLVGLVPIGGVSEKFAVIDFDGAEYLINRTVVEPNSEISRMLKPLEVVGVTTLSSYSKDLRTILFSDEPYSAYMRIKIPTLRDTWNPIKLSGVLRRMSVNIDELVAAIPESLESASSPPSEDVKASSWIEPMVDFGYKLREEADATVTDEAIRDAVTSAIQQWDPGEDIDSRRLAFDLVVEAVNPDVDREMVRRFREIATISATPSPRNLGASGSSSSAPDDATRKLEVEFVAIYW</sequence>
<proteinExistence type="predicted"/>
<dbReference type="EMBL" id="CP109071">
    <property type="protein sequence ID" value="WSA34588.1"/>
    <property type="molecule type" value="Genomic_DNA"/>
</dbReference>
<keyword evidence="2" id="KW-1185">Reference proteome</keyword>
<name>A0ABZ1EK16_9ACTN</name>
<reference evidence="1 2" key="1">
    <citation type="submission" date="2022-10" db="EMBL/GenBank/DDBJ databases">
        <title>The complete genomes of actinobacterial strains from the NBC collection.</title>
        <authorList>
            <person name="Joergensen T.S."/>
            <person name="Alvarez Arevalo M."/>
            <person name="Sterndorff E.B."/>
            <person name="Faurdal D."/>
            <person name="Vuksanovic O."/>
            <person name="Mourched A.-S."/>
            <person name="Charusanti P."/>
            <person name="Shaw S."/>
            <person name="Blin K."/>
            <person name="Weber T."/>
        </authorList>
    </citation>
    <scope>NUCLEOTIDE SEQUENCE [LARGE SCALE GENOMIC DNA]</scope>
    <source>
        <strain evidence="1 2">NBC 01809</strain>
    </source>
</reference>
<evidence type="ECO:0000313" key="1">
    <source>
        <dbReference type="EMBL" id="WSA34588.1"/>
    </source>
</evidence>
<gene>
    <name evidence="1" type="ORF">OIE14_11340</name>
</gene>
<protein>
    <submittedName>
        <fullName evidence="1">Uncharacterized protein</fullName>
    </submittedName>
</protein>
<dbReference type="RefSeq" id="WP_326564590.1">
    <property type="nucleotide sequence ID" value="NZ_CP109071.1"/>
</dbReference>